<dbReference type="Gene3D" id="3.10.100.10">
    <property type="entry name" value="Mannose-Binding Protein A, subunit A"/>
    <property type="match status" value="1"/>
</dbReference>
<dbReference type="SUPFAM" id="SSF56436">
    <property type="entry name" value="C-type lectin-like"/>
    <property type="match status" value="1"/>
</dbReference>
<dbReference type="Pfam" id="PF00084">
    <property type="entry name" value="Sushi"/>
    <property type="match status" value="1"/>
</dbReference>
<comment type="caution">
    <text evidence="8">Lacks conserved residue(s) required for the propagation of feature annotation.</text>
</comment>
<protein>
    <recommendedName>
        <fullName evidence="15">Brevican</fullName>
    </recommendedName>
</protein>
<feature type="disulfide bond" evidence="9">
    <location>
        <begin position="234"/>
        <end position="261"/>
    </location>
</feature>
<dbReference type="InterPro" id="IPR016187">
    <property type="entry name" value="CTDL_fold"/>
</dbReference>
<dbReference type="GO" id="GO:0005615">
    <property type="term" value="C:extracellular space"/>
    <property type="evidence" value="ECO:0007669"/>
    <property type="project" value="TreeGrafter"/>
</dbReference>
<dbReference type="CDD" id="cd00054">
    <property type="entry name" value="EGF_CA"/>
    <property type="match status" value="1"/>
</dbReference>
<dbReference type="PANTHER" id="PTHR22804:SF41">
    <property type="entry name" value="BREVICAN CORE PROTEIN"/>
    <property type="match status" value="1"/>
</dbReference>
<dbReference type="InterPro" id="IPR016186">
    <property type="entry name" value="C-type_lectin-like/link_sf"/>
</dbReference>
<evidence type="ECO:0000256" key="7">
    <source>
        <dbReference type="ARBA" id="ARBA00023319"/>
    </source>
</evidence>
<dbReference type="InterPro" id="IPR035976">
    <property type="entry name" value="Sushi/SCR/CCP_sf"/>
</dbReference>
<dbReference type="PROSITE" id="PS00615">
    <property type="entry name" value="C_TYPE_LECTIN_1"/>
    <property type="match status" value="1"/>
</dbReference>
<dbReference type="GO" id="GO:0010001">
    <property type="term" value="P:glial cell differentiation"/>
    <property type="evidence" value="ECO:0007669"/>
    <property type="project" value="TreeGrafter"/>
</dbReference>
<keyword evidence="9" id="KW-0768">Sushi</keyword>
<feature type="domain" description="EGF-like" evidence="10">
    <location>
        <begin position="35"/>
        <end position="72"/>
    </location>
</feature>
<keyword evidence="5 8" id="KW-1015">Disulfide bond</keyword>
<dbReference type="PANTHER" id="PTHR22804">
    <property type="entry name" value="AGGRECAN/VERSICAN PROTEOGLYCAN"/>
    <property type="match status" value="1"/>
</dbReference>
<keyword evidence="14" id="KW-1185">Reference proteome</keyword>
<keyword evidence="8" id="KW-0245">EGF-like domain</keyword>
<evidence type="ECO:0000256" key="1">
    <source>
        <dbReference type="ARBA" id="ARBA00004613"/>
    </source>
</evidence>
<evidence type="ECO:0000313" key="14">
    <source>
        <dbReference type="Proteomes" id="UP000694383"/>
    </source>
</evidence>
<feature type="domain" description="C-type lectin" evidence="11">
    <location>
        <begin position="85"/>
        <end position="199"/>
    </location>
</feature>
<evidence type="ECO:0000259" key="12">
    <source>
        <dbReference type="PROSITE" id="PS50923"/>
    </source>
</evidence>
<proteinExistence type="predicted"/>
<dbReference type="Ensembl" id="ENSOSIT00000008852.1">
    <property type="protein sequence ID" value="ENSOSIP00000008301.1"/>
    <property type="gene ID" value="ENSOSIG00000005360.1"/>
</dbReference>
<dbReference type="GO" id="GO:0072534">
    <property type="term" value="C:perineuronal net"/>
    <property type="evidence" value="ECO:0007669"/>
    <property type="project" value="TreeGrafter"/>
</dbReference>
<dbReference type="PROSITE" id="PS50041">
    <property type="entry name" value="C_TYPE_LECTIN_2"/>
    <property type="match status" value="1"/>
</dbReference>
<dbReference type="PROSITE" id="PS50026">
    <property type="entry name" value="EGF_3"/>
    <property type="match status" value="1"/>
</dbReference>
<evidence type="ECO:0000256" key="2">
    <source>
        <dbReference type="ARBA" id="ARBA00022525"/>
    </source>
</evidence>
<dbReference type="Pfam" id="PF00008">
    <property type="entry name" value="EGF"/>
    <property type="match status" value="1"/>
</dbReference>
<evidence type="ECO:0000256" key="4">
    <source>
        <dbReference type="ARBA" id="ARBA00022737"/>
    </source>
</evidence>
<dbReference type="InterPro" id="IPR001304">
    <property type="entry name" value="C-type_lectin-like"/>
</dbReference>
<evidence type="ECO:0000256" key="9">
    <source>
        <dbReference type="PROSITE-ProRule" id="PRU00302"/>
    </source>
</evidence>
<dbReference type="PROSITE" id="PS00022">
    <property type="entry name" value="EGF_1"/>
    <property type="match status" value="1"/>
</dbReference>
<evidence type="ECO:0000259" key="10">
    <source>
        <dbReference type="PROSITE" id="PS50026"/>
    </source>
</evidence>
<feature type="disulfide bond" evidence="9">
    <location>
        <begin position="205"/>
        <end position="248"/>
    </location>
</feature>
<dbReference type="Gene3D" id="2.10.25.10">
    <property type="entry name" value="Laminin"/>
    <property type="match status" value="1"/>
</dbReference>
<dbReference type="SMART" id="SM00032">
    <property type="entry name" value="CCP"/>
    <property type="match status" value="1"/>
</dbReference>
<name>A0A8C7X5B5_9TELE</name>
<dbReference type="SUPFAM" id="SSF57535">
    <property type="entry name" value="Complement control module/SCR domain"/>
    <property type="match status" value="1"/>
</dbReference>
<keyword evidence="7" id="KW-0393">Immunoglobulin domain</keyword>
<dbReference type="SMART" id="SM00034">
    <property type="entry name" value="CLECT"/>
    <property type="match status" value="1"/>
</dbReference>
<dbReference type="GO" id="GO:0045202">
    <property type="term" value="C:synapse"/>
    <property type="evidence" value="ECO:0007669"/>
    <property type="project" value="TreeGrafter"/>
</dbReference>
<evidence type="ECO:0000256" key="3">
    <source>
        <dbReference type="ARBA" id="ARBA00022729"/>
    </source>
</evidence>
<reference evidence="13" key="2">
    <citation type="submission" date="2025-09" db="UniProtKB">
        <authorList>
            <consortium name="Ensembl"/>
        </authorList>
    </citation>
    <scope>IDENTIFICATION</scope>
</reference>
<feature type="domain" description="Sushi" evidence="12">
    <location>
        <begin position="203"/>
        <end position="263"/>
    </location>
</feature>
<keyword evidence="3" id="KW-0732">Signal</keyword>
<evidence type="ECO:0000259" key="11">
    <source>
        <dbReference type="PROSITE" id="PS50041"/>
    </source>
</evidence>
<dbReference type="CDD" id="cd00033">
    <property type="entry name" value="CCP"/>
    <property type="match status" value="1"/>
</dbReference>
<dbReference type="GO" id="GO:0002052">
    <property type="term" value="P:positive regulation of neuroblast proliferation"/>
    <property type="evidence" value="ECO:0007669"/>
    <property type="project" value="TreeGrafter"/>
</dbReference>
<keyword evidence="2" id="KW-0964">Secreted</keyword>
<evidence type="ECO:0000256" key="6">
    <source>
        <dbReference type="ARBA" id="ARBA00023180"/>
    </source>
</evidence>
<dbReference type="Proteomes" id="UP000694383">
    <property type="component" value="Unplaced"/>
</dbReference>
<accession>A0A8C7X5B5</accession>
<evidence type="ECO:0000313" key="13">
    <source>
        <dbReference type="Ensembl" id="ENSOSIP00000008301.1"/>
    </source>
</evidence>
<evidence type="ECO:0000256" key="5">
    <source>
        <dbReference type="ARBA" id="ARBA00023157"/>
    </source>
</evidence>
<organism evidence="13 14">
    <name type="scientific">Oryzias sinensis</name>
    <name type="common">Chinese medaka</name>
    <dbReference type="NCBI Taxonomy" id="183150"/>
    <lineage>
        <taxon>Eukaryota</taxon>
        <taxon>Metazoa</taxon>
        <taxon>Chordata</taxon>
        <taxon>Craniata</taxon>
        <taxon>Vertebrata</taxon>
        <taxon>Euteleostomi</taxon>
        <taxon>Actinopterygii</taxon>
        <taxon>Neopterygii</taxon>
        <taxon>Teleostei</taxon>
        <taxon>Neoteleostei</taxon>
        <taxon>Acanthomorphata</taxon>
        <taxon>Ovalentaria</taxon>
        <taxon>Atherinomorphae</taxon>
        <taxon>Beloniformes</taxon>
        <taxon>Adrianichthyidae</taxon>
        <taxon>Oryziinae</taxon>
        <taxon>Oryzias</taxon>
    </lineage>
</organism>
<dbReference type="AlphaFoldDB" id="A0A8C7X5B5"/>
<dbReference type="Gene3D" id="2.10.70.10">
    <property type="entry name" value="Complement Module, domain 1"/>
    <property type="match status" value="1"/>
</dbReference>
<feature type="disulfide bond" evidence="8">
    <location>
        <begin position="62"/>
        <end position="71"/>
    </location>
</feature>
<dbReference type="InterPro" id="IPR018378">
    <property type="entry name" value="C-type_lectin_CS"/>
</dbReference>
<dbReference type="FunFam" id="2.10.70.10:FF:000003">
    <property type="entry name" value="Versican core protein"/>
    <property type="match status" value="1"/>
</dbReference>
<dbReference type="SMART" id="SM00181">
    <property type="entry name" value="EGF"/>
    <property type="match status" value="1"/>
</dbReference>
<evidence type="ECO:0000256" key="8">
    <source>
        <dbReference type="PROSITE-ProRule" id="PRU00076"/>
    </source>
</evidence>
<dbReference type="GO" id="GO:0001501">
    <property type="term" value="P:skeletal system development"/>
    <property type="evidence" value="ECO:0007669"/>
    <property type="project" value="TreeGrafter"/>
</dbReference>
<dbReference type="FunFam" id="3.10.100.10:FF:000003">
    <property type="entry name" value="Versican core protein"/>
    <property type="match status" value="1"/>
</dbReference>
<reference evidence="13" key="1">
    <citation type="submission" date="2025-08" db="UniProtKB">
        <authorList>
            <consortium name="Ensembl"/>
        </authorList>
    </citation>
    <scope>IDENTIFICATION</scope>
</reference>
<dbReference type="GeneTree" id="ENSGT00940000157343"/>
<keyword evidence="6" id="KW-0325">Glycoprotein</keyword>
<comment type="subcellular location">
    <subcellularLocation>
        <location evidence="1">Secreted</location>
    </subcellularLocation>
</comment>
<dbReference type="InterPro" id="IPR000436">
    <property type="entry name" value="Sushi_SCR_CCP_dom"/>
</dbReference>
<dbReference type="Pfam" id="PF00059">
    <property type="entry name" value="Lectin_C"/>
    <property type="match status" value="1"/>
</dbReference>
<evidence type="ECO:0008006" key="15">
    <source>
        <dbReference type="Google" id="ProtNLM"/>
    </source>
</evidence>
<dbReference type="GO" id="GO:0007417">
    <property type="term" value="P:central nervous system development"/>
    <property type="evidence" value="ECO:0007669"/>
    <property type="project" value="TreeGrafter"/>
</dbReference>
<sequence length="298" mass="34239">GEQETCSGLRTSFLKCVPGTENPASEGVRASSCLVPDACMDDDPCQNGGTCTEERGRVRCLCLPSYGGDFCQSDLERCEPGWQKFQGFCYRHFSLRQSWEVAEQHCRKLGAHLVSITTPEEQDYLNRNFKEYQWTGLNDKTFEGDFCWSDGKPLLYENWYRGQPDSYFLSGEDCVVMVWHDGGRWSDVPCNYHLAYTCKKGTSSCGRPPKVRNAFMFGKVLQRYETNAVVRFHCQDGFQQRLRPLVRCLHGGRWERPQIQCIPGKTRHGFKLYWSKVKTTLQPQNVFLFRGRGLRAAT</sequence>
<dbReference type="InterPro" id="IPR000742">
    <property type="entry name" value="EGF"/>
</dbReference>
<keyword evidence="4" id="KW-0677">Repeat</keyword>
<dbReference type="InterPro" id="IPR050691">
    <property type="entry name" value="Hyaluronan_bind_Proteoglycan"/>
</dbReference>
<dbReference type="PROSITE" id="PS50923">
    <property type="entry name" value="SUSHI"/>
    <property type="match status" value="1"/>
</dbReference>